<evidence type="ECO:0000256" key="9">
    <source>
        <dbReference type="ARBA" id="ARBA00034808"/>
    </source>
</evidence>
<dbReference type="PROSITE" id="PS51194">
    <property type="entry name" value="HELICASE_CTER"/>
    <property type="match status" value="1"/>
</dbReference>
<feature type="domain" description="Helicase ATP-binding" evidence="10">
    <location>
        <begin position="37"/>
        <end position="212"/>
    </location>
</feature>
<evidence type="ECO:0000259" key="11">
    <source>
        <dbReference type="PROSITE" id="PS51194"/>
    </source>
</evidence>
<dbReference type="InterPro" id="IPR011545">
    <property type="entry name" value="DEAD/DEAH_box_helicase_dom"/>
</dbReference>
<comment type="caution">
    <text evidence="12">The sequence shown here is derived from an EMBL/GenBank/DDBJ whole genome shotgun (WGS) entry which is preliminary data.</text>
</comment>
<dbReference type="SUPFAM" id="SSF52540">
    <property type="entry name" value="P-loop containing nucleoside triphosphate hydrolases"/>
    <property type="match status" value="1"/>
</dbReference>
<dbReference type="PANTHER" id="PTHR13710">
    <property type="entry name" value="DNA HELICASE RECQ FAMILY MEMBER"/>
    <property type="match status" value="1"/>
</dbReference>
<dbReference type="GO" id="GO:0004386">
    <property type="term" value="F:helicase activity"/>
    <property type="evidence" value="ECO:0007669"/>
    <property type="project" value="UniProtKB-KW"/>
</dbReference>
<dbReference type="EMBL" id="JACSPM010000001">
    <property type="protein sequence ID" value="MBD8022028.1"/>
    <property type="molecule type" value="Genomic_DNA"/>
</dbReference>
<accession>A0ABR8WY66</accession>
<dbReference type="InterPro" id="IPR014001">
    <property type="entry name" value="Helicase_ATP-bd"/>
</dbReference>
<reference evidence="12 13" key="1">
    <citation type="submission" date="2020-08" db="EMBL/GenBank/DDBJ databases">
        <title>A Genomic Blueprint of the Chicken Gut Microbiome.</title>
        <authorList>
            <person name="Gilroy R."/>
            <person name="Ravi A."/>
            <person name="Getino M."/>
            <person name="Pursley I."/>
            <person name="Horton D.L."/>
            <person name="Alikhan N.-F."/>
            <person name="Baker D."/>
            <person name="Gharbi K."/>
            <person name="Hall N."/>
            <person name="Watson M."/>
            <person name="Adriaenssens E.M."/>
            <person name="Foster-Nyarko E."/>
            <person name="Jarju S."/>
            <person name="Secka A."/>
            <person name="Antonio M."/>
            <person name="Oren A."/>
            <person name="Chaudhuri R."/>
            <person name="La Ragione R.M."/>
            <person name="Hildebrand F."/>
            <person name="Pallen M.J."/>
        </authorList>
    </citation>
    <scope>NUCLEOTIDE SEQUENCE [LARGE SCALE GENOMIC DNA]</scope>
    <source>
        <strain evidence="12 13">Sa1CUA4</strain>
    </source>
</reference>
<keyword evidence="13" id="KW-1185">Reference proteome</keyword>
<dbReference type="InterPro" id="IPR027417">
    <property type="entry name" value="P-loop_NTPase"/>
</dbReference>
<dbReference type="InterPro" id="IPR002464">
    <property type="entry name" value="DNA/RNA_helicase_DEAH_CS"/>
</dbReference>
<evidence type="ECO:0000313" key="13">
    <source>
        <dbReference type="Proteomes" id="UP000602532"/>
    </source>
</evidence>
<keyword evidence="4 12" id="KW-0347">Helicase</keyword>
<dbReference type="RefSeq" id="WP_191763132.1">
    <property type="nucleotide sequence ID" value="NZ_JACSPM010000001.1"/>
</dbReference>
<dbReference type="Pfam" id="PF00270">
    <property type="entry name" value="DEAD"/>
    <property type="match status" value="1"/>
</dbReference>
<dbReference type="PANTHER" id="PTHR13710:SF105">
    <property type="entry name" value="ATP-DEPENDENT DNA HELICASE Q1"/>
    <property type="match status" value="1"/>
</dbReference>
<dbReference type="PROSITE" id="PS00690">
    <property type="entry name" value="DEAH_ATP_HELICASE"/>
    <property type="match status" value="1"/>
</dbReference>
<evidence type="ECO:0000256" key="1">
    <source>
        <dbReference type="ARBA" id="ARBA00005446"/>
    </source>
</evidence>
<dbReference type="Gene3D" id="3.40.50.300">
    <property type="entry name" value="P-loop containing nucleotide triphosphate hydrolases"/>
    <property type="match status" value="2"/>
</dbReference>
<dbReference type="PROSITE" id="PS51192">
    <property type="entry name" value="HELICASE_ATP_BIND_1"/>
    <property type="match status" value="1"/>
</dbReference>
<protein>
    <recommendedName>
        <fullName evidence="9">DNA 3'-5' helicase</fullName>
        <ecNumber evidence="9">5.6.2.4</ecNumber>
    </recommendedName>
</protein>
<organism evidence="12 13">
    <name type="scientific">Microbacterium gallinarum</name>
    <dbReference type="NCBI Taxonomy" id="2762209"/>
    <lineage>
        <taxon>Bacteria</taxon>
        <taxon>Bacillati</taxon>
        <taxon>Actinomycetota</taxon>
        <taxon>Actinomycetes</taxon>
        <taxon>Micrococcales</taxon>
        <taxon>Microbacteriaceae</taxon>
        <taxon>Microbacterium</taxon>
    </lineage>
</organism>
<comment type="catalytic activity">
    <reaction evidence="8">
        <text>Couples ATP hydrolysis with the unwinding of duplex DNA by translocating in the 3'-5' direction.</text>
        <dbReference type="EC" id="5.6.2.4"/>
    </reaction>
</comment>
<keyword evidence="6" id="KW-0238">DNA-binding</keyword>
<dbReference type="EC" id="5.6.2.4" evidence="9"/>
<dbReference type="InterPro" id="IPR029057">
    <property type="entry name" value="PRTase-like"/>
</dbReference>
<proteinExistence type="inferred from homology"/>
<feature type="domain" description="Helicase C-terminal" evidence="11">
    <location>
        <begin position="238"/>
        <end position="396"/>
    </location>
</feature>
<dbReference type="InterPro" id="IPR001650">
    <property type="entry name" value="Helicase_C-like"/>
</dbReference>
<evidence type="ECO:0000259" key="10">
    <source>
        <dbReference type="PROSITE" id="PS51192"/>
    </source>
</evidence>
<dbReference type="SMART" id="SM00487">
    <property type="entry name" value="DEXDc"/>
    <property type="match status" value="1"/>
</dbReference>
<evidence type="ECO:0000256" key="3">
    <source>
        <dbReference type="ARBA" id="ARBA00022801"/>
    </source>
</evidence>
<keyword evidence="2" id="KW-0547">Nucleotide-binding</keyword>
<sequence length="707" mass="75700">MSDDTTDDLHTEALAALRRLVDRDDATFHDGQFEAIDALVRGRSRALVVQRTGWGKSAVYFVATLLLRRRGAGPTILVSPLLALMRDQVSAAERAGVRAASINSANPLEWDDVLSRLHADELDVLLVSPERLNNPRFRDEQLPALIARVGLLVVDEAHCISDWGHDFRPDYRRLRDLIAGMPGDVPVLATTATANERVVHDVEEQLGAGGAGVLTIRGPLARASLRLGVLRLPDAAARLAWLLSHLGDLPGSGIIYTLTVSAAEDTARLLREAGHEVRAYTGQTDPAEREESERLLKENRLKALVATSALGMGFDKPDLGFVIHVGAPSTPVAYYQQVGRAGRATERADVLLLPGPEDAAIWQYFATASMPDEVKAAAVLDELAHEGGPLSTVALEARVDIRRSRLELLLKVLDVDGAVDRVQGGWVSSGASWTYDAERYGRIADARTREQQSMIEYETTSECRMEFLQRSLDDPAAAPCGRCDNCTSPWYPIDVDPATTATAGAAMDRVGVLVEPRAQWPSGMARLGLELRGNIARDERLEPGRALARLTDLGWGGPLRALFAPGAPDTEVSPAMAAACVRVLAEWDWAARPAAVVAMPSRTHPRLVGSLARTIAEVGRLPLLGSLELTGSGPGGNGGNSAYRLAGVAESFVVGPALRSAVAGLEGAPILLVDDLVDSRWSLTVAGRLLHQAGAGPVLPFVLAARA</sequence>
<evidence type="ECO:0000256" key="5">
    <source>
        <dbReference type="ARBA" id="ARBA00022840"/>
    </source>
</evidence>
<keyword evidence="7" id="KW-0413">Isomerase</keyword>
<evidence type="ECO:0000256" key="6">
    <source>
        <dbReference type="ARBA" id="ARBA00023125"/>
    </source>
</evidence>
<evidence type="ECO:0000256" key="2">
    <source>
        <dbReference type="ARBA" id="ARBA00022741"/>
    </source>
</evidence>
<evidence type="ECO:0000256" key="8">
    <source>
        <dbReference type="ARBA" id="ARBA00034617"/>
    </source>
</evidence>
<comment type="similarity">
    <text evidence="1">Belongs to the helicase family. RecQ subfamily.</text>
</comment>
<keyword evidence="3" id="KW-0378">Hydrolase</keyword>
<gene>
    <name evidence="12" type="ORF">H9622_00310</name>
</gene>
<dbReference type="SUPFAM" id="SSF53271">
    <property type="entry name" value="PRTase-like"/>
    <property type="match status" value="1"/>
</dbReference>
<name>A0ABR8WY66_9MICO</name>
<dbReference type="Proteomes" id="UP000602532">
    <property type="component" value="Unassembled WGS sequence"/>
</dbReference>
<evidence type="ECO:0000256" key="7">
    <source>
        <dbReference type="ARBA" id="ARBA00023235"/>
    </source>
</evidence>
<evidence type="ECO:0000256" key="4">
    <source>
        <dbReference type="ARBA" id="ARBA00022806"/>
    </source>
</evidence>
<evidence type="ECO:0000313" key="12">
    <source>
        <dbReference type="EMBL" id="MBD8022028.1"/>
    </source>
</evidence>
<dbReference type="NCBIfam" id="TIGR00614">
    <property type="entry name" value="recQ_fam"/>
    <property type="match status" value="1"/>
</dbReference>
<dbReference type="SMART" id="SM00490">
    <property type="entry name" value="HELICc"/>
    <property type="match status" value="1"/>
</dbReference>
<keyword evidence="5" id="KW-0067">ATP-binding</keyword>
<dbReference type="Pfam" id="PF00271">
    <property type="entry name" value="Helicase_C"/>
    <property type="match status" value="1"/>
</dbReference>
<dbReference type="InterPro" id="IPR004589">
    <property type="entry name" value="DNA_helicase_ATP-dep_RecQ"/>
</dbReference>